<dbReference type="SMART" id="SM00184">
    <property type="entry name" value="RING"/>
    <property type="match status" value="1"/>
</dbReference>
<dbReference type="InterPro" id="IPR018957">
    <property type="entry name" value="Znf_C3HC4_RING-type"/>
</dbReference>
<evidence type="ECO:0000313" key="9">
    <source>
        <dbReference type="EMBL" id="EAX93285.1"/>
    </source>
</evidence>
<dbReference type="VEuPathDB" id="TrichDB:TVAG_082580"/>
<dbReference type="PROSITE" id="PS00518">
    <property type="entry name" value="ZF_RING_1"/>
    <property type="match status" value="1"/>
</dbReference>
<dbReference type="InterPro" id="IPR001841">
    <property type="entry name" value="Znf_RING"/>
</dbReference>
<dbReference type="CDD" id="cd16536">
    <property type="entry name" value="RING-HC_RNF10"/>
    <property type="match status" value="1"/>
</dbReference>
<dbReference type="Gene3D" id="3.30.40.10">
    <property type="entry name" value="Zinc/RING finger domain, C3HC4 (zinc finger)"/>
    <property type="match status" value="1"/>
</dbReference>
<dbReference type="OrthoDB" id="302966at2759"/>
<dbReference type="Pfam" id="PF00097">
    <property type="entry name" value="zf-C3HC4"/>
    <property type="match status" value="1"/>
</dbReference>
<dbReference type="KEGG" id="tva:4751003"/>
<sequence length="448" mass="50770">MLANSNTPDPLNRLNNVLFSHSLHPSSGNEWDLLFSVIAHQPCDFVCPICLFPPVAPRITKCGHIFCADCICQHLACSKQKICPVCFLSITQEELLRTDLRLHENSEEITFQKVIKNRHNCCCFDGTTEVDMNQLPFASQPSSKFSHFMLADSEYVSHIIEDERTNLKSQKVIYSSPEYLDTPKIGMIESILDSLKSEKLPESNEPSFTLERPNETVVFFQESKGRNIYLENLNQKMLKEQFGDIKNYPQQITAKILKIRSTTVTQRFRRQNPILGHLPSGAEVDFALIDLEGIVDQSIIKKYSGAIAYRLKEDTEDEDNDGEEEEDAVVQEFDTEYFPSLIETPEKPTESKPVKSAWSHVKAQPIKPERKKTFAEEFPSLDGSPLPPPKFVPKHLQKQVAPQSAWAAIQQRPNSTKPLNEDFPALSAPPKKKELPKRVSSWAAIGTK</sequence>
<keyword evidence="5" id="KW-0862">Zinc</keyword>
<evidence type="ECO:0000256" key="3">
    <source>
        <dbReference type="ARBA" id="ARBA00022723"/>
    </source>
</evidence>
<comment type="subcellular location">
    <subcellularLocation>
        <location evidence="1">Cytoplasm</location>
    </subcellularLocation>
</comment>
<dbReference type="InterPro" id="IPR013083">
    <property type="entry name" value="Znf_RING/FYVE/PHD"/>
</dbReference>
<keyword evidence="10" id="KW-1185">Reference proteome</keyword>
<feature type="region of interest" description="Disordered" evidence="7">
    <location>
        <begin position="343"/>
        <end position="448"/>
    </location>
</feature>
<dbReference type="GO" id="GO:0005737">
    <property type="term" value="C:cytoplasm"/>
    <property type="evidence" value="ECO:0007669"/>
    <property type="project" value="UniProtKB-SubCell"/>
</dbReference>
<keyword evidence="3" id="KW-0479">Metal-binding</keyword>
<dbReference type="VEuPathDB" id="TrichDB:TVAGG3_0765300"/>
<feature type="compositionally biased region" description="Basic and acidic residues" evidence="7">
    <location>
        <begin position="344"/>
        <end position="353"/>
    </location>
</feature>
<evidence type="ECO:0000256" key="6">
    <source>
        <dbReference type="PROSITE-ProRule" id="PRU00175"/>
    </source>
</evidence>
<dbReference type="FunCoup" id="A2FP95">
    <property type="interactions" value="360"/>
</dbReference>
<dbReference type="PANTHER" id="PTHR12983">
    <property type="entry name" value="RING FINGER 10 FAMILY MEMBER"/>
    <property type="match status" value="1"/>
</dbReference>
<evidence type="ECO:0000256" key="7">
    <source>
        <dbReference type="SAM" id="MobiDB-lite"/>
    </source>
</evidence>
<dbReference type="InParanoid" id="A2FP95"/>
<dbReference type="GO" id="GO:0000976">
    <property type="term" value="F:transcription cis-regulatory region binding"/>
    <property type="evidence" value="ECO:0000318"/>
    <property type="project" value="GO_Central"/>
</dbReference>
<dbReference type="InterPro" id="IPR017907">
    <property type="entry name" value="Znf_RING_CS"/>
</dbReference>
<keyword evidence="2" id="KW-0963">Cytoplasm</keyword>
<dbReference type="GO" id="GO:0045944">
    <property type="term" value="P:positive regulation of transcription by RNA polymerase II"/>
    <property type="evidence" value="ECO:0000318"/>
    <property type="project" value="GO_Central"/>
</dbReference>
<dbReference type="PROSITE" id="PS50089">
    <property type="entry name" value="ZF_RING_2"/>
    <property type="match status" value="1"/>
</dbReference>
<dbReference type="Proteomes" id="UP000001542">
    <property type="component" value="Unassembled WGS sequence"/>
</dbReference>
<dbReference type="SUPFAM" id="SSF57850">
    <property type="entry name" value="RING/U-box"/>
    <property type="match status" value="1"/>
</dbReference>
<reference evidence="9" key="1">
    <citation type="submission" date="2006-10" db="EMBL/GenBank/DDBJ databases">
        <authorList>
            <person name="Amadeo P."/>
            <person name="Zhao Q."/>
            <person name="Wortman J."/>
            <person name="Fraser-Liggett C."/>
            <person name="Carlton J."/>
        </authorList>
    </citation>
    <scope>NUCLEOTIDE SEQUENCE</scope>
    <source>
        <strain evidence="9">G3</strain>
    </source>
</reference>
<dbReference type="STRING" id="5722.A2FP95"/>
<dbReference type="eggNOG" id="KOG2164">
    <property type="taxonomic scope" value="Eukaryota"/>
</dbReference>
<evidence type="ECO:0000256" key="4">
    <source>
        <dbReference type="ARBA" id="ARBA00022771"/>
    </source>
</evidence>
<keyword evidence="4 6" id="KW-0863">Zinc-finger</keyword>
<evidence type="ECO:0000259" key="8">
    <source>
        <dbReference type="PROSITE" id="PS50089"/>
    </source>
</evidence>
<evidence type="ECO:0000256" key="5">
    <source>
        <dbReference type="ARBA" id="ARBA00022833"/>
    </source>
</evidence>
<protein>
    <recommendedName>
        <fullName evidence="8">RING-type domain-containing protein</fullName>
    </recommendedName>
</protein>
<feature type="domain" description="RING-type" evidence="8">
    <location>
        <begin position="47"/>
        <end position="86"/>
    </location>
</feature>
<accession>A2FP95</accession>
<dbReference type="EMBL" id="DS113921">
    <property type="protein sequence ID" value="EAX93285.1"/>
    <property type="molecule type" value="Genomic_DNA"/>
</dbReference>
<dbReference type="GO" id="GO:0008270">
    <property type="term" value="F:zinc ion binding"/>
    <property type="evidence" value="ECO:0007669"/>
    <property type="project" value="UniProtKB-KW"/>
</dbReference>
<dbReference type="AlphaFoldDB" id="A2FP95"/>
<dbReference type="FunFam" id="3.30.40.10:FF:001453">
    <property type="entry name" value="Uncharacterized protein"/>
    <property type="match status" value="1"/>
</dbReference>
<proteinExistence type="predicted"/>
<evidence type="ECO:0000313" key="10">
    <source>
        <dbReference type="Proteomes" id="UP000001542"/>
    </source>
</evidence>
<dbReference type="PANTHER" id="PTHR12983:SF9">
    <property type="entry name" value="E3 UBIQUITIN-PROTEIN LIGASE RNF10"/>
    <property type="match status" value="1"/>
</dbReference>
<name>A2FP95_TRIV3</name>
<evidence type="ECO:0000256" key="1">
    <source>
        <dbReference type="ARBA" id="ARBA00004496"/>
    </source>
</evidence>
<reference evidence="9" key="2">
    <citation type="journal article" date="2007" name="Science">
        <title>Draft genome sequence of the sexually transmitted pathogen Trichomonas vaginalis.</title>
        <authorList>
            <person name="Carlton J.M."/>
            <person name="Hirt R.P."/>
            <person name="Silva J.C."/>
            <person name="Delcher A.L."/>
            <person name="Schatz M."/>
            <person name="Zhao Q."/>
            <person name="Wortman J.R."/>
            <person name="Bidwell S.L."/>
            <person name="Alsmark U.C.M."/>
            <person name="Besteiro S."/>
            <person name="Sicheritz-Ponten T."/>
            <person name="Noel C.J."/>
            <person name="Dacks J.B."/>
            <person name="Foster P.G."/>
            <person name="Simillion C."/>
            <person name="Van de Peer Y."/>
            <person name="Miranda-Saavedra D."/>
            <person name="Barton G.J."/>
            <person name="Westrop G.D."/>
            <person name="Mueller S."/>
            <person name="Dessi D."/>
            <person name="Fiori P.L."/>
            <person name="Ren Q."/>
            <person name="Paulsen I."/>
            <person name="Zhang H."/>
            <person name="Bastida-Corcuera F.D."/>
            <person name="Simoes-Barbosa A."/>
            <person name="Brown M.T."/>
            <person name="Hayes R.D."/>
            <person name="Mukherjee M."/>
            <person name="Okumura C.Y."/>
            <person name="Schneider R."/>
            <person name="Smith A.J."/>
            <person name="Vanacova S."/>
            <person name="Villalvazo M."/>
            <person name="Haas B.J."/>
            <person name="Pertea M."/>
            <person name="Feldblyum T.V."/>
            <person name="Utterback T.R."/>
            <person name="Shu C.L."/>
            <person name="Osoegawa K."/>
            <person name="de Jong P.J."/>
            <person name="Hrdy I."/>
            <person name="Horvathova L."/>
            <person name="Zubacova Z."/>
            <person name="Dolezal P."/>
            <person name="Malik S.B."/>
            <person name="Logsdon J.M. Jr."/>
            <person name="Henze K."/>
            <person name="Gupta A."/>
            <person name="Wang C.C."/>
            <person name="Dunne R.L."/>
            <person name="Upcroft J.A."/>
            <person name="Upcroft P."/>
            <person name="White O."/>
            <person name="Salzberg S.L."/>
            <person name="Tang P."/>
            <person name="Chiu C.-H."/>
            <person name="Lee Y.-S."/>
            <person name="Embley T.M."/>
            <person name="Coombs G.H."/>
            <person name="Mottram J.C."/>
            <person name="Tachezy J."/>
            <person name="Fraser-Liggett C.M."/>
            <person name="Johnson P.J."/>
        </authorList>
    </citation>
    <scope>NUCLEOTIDE SEQUENCE [LARGE SCALE GENOMIC DNA]</scope>
    <source>
        <strain evidence="9">G3</strain>
    </source>
</reference>
<evidence type="ECO:0000256" key="2">
    <source>
        <dbReference type="ARBA" id="ARBA00022490"/>
    </source>
</evidence>
<dbReference type="InterPro" id="IPR039739">
    <property type="entry name" value="MAG2/RNF10"/>
</dbReference>
<gene>
    <name evidence="9" type="ORF">TVAG_082580</name>
</gene>
<organism evidence="9 10">
    <name type="scientific">Trichomonas vaginalis (strain ATCC PRA-98 / G3)</name>
    <dbReference type="NCBI Taxonomy" id="412133"/>
    <lineage>
        <taxon>Eukaryota</taxon>
        <taxon>Metamonada</taxon>
        <taxon>Parabasalia</taxon>
        <taxon>Trichomonadida</taxon>
        <taxon>Trichomonadidae</taxon>
        <taxon>Trichomonas</taxon>
    </lineage>
</organism>
<dbReference type="RefSeq" id="XP_001306215.1">
    <property type="nucleotide sequence ID" value="XM_001306214.1"/>
</dbReference>